<dbReference type="RefSeq" id="XP_007723768.1">
    <property type="nucleotide sequence ID" value="XM_007725578.1"/>
</dbReference>
<dbReference type="SUPFAM" id="SSF53474">
    <property type="entry name" value="alpha/beta-Hydrolases"/>
    <property type="match status" value="1"/>
</dbReference>
<dbReference type="GeneID" id="19159567"/>
<dbReference type="Gene3D" id="3.40.50.1820">
    <property type="entry name" value="alpha/beta hydrolase"/>
    <property type="match status" value="1"/>
</dbReference>
<keyword evidence="3" id="KW-1185">Reference proteome</keyword>
<dbReference type="EMBL" id="AMWN01000004">
    <property type="protein sequence ID" value="EXJ87762.1"/>
    <property type="molecule type" value="Genomic_DNA"/>
</dbReference>
<dbReference type="eggNOG" id="KOG1515">
    <property type="taxonomic scope" value="Eukaryota"/>
</dbReference>
<dbReference type="InterPro" id="IPR050466">
    <property type="entry name" value="Carboxylest/Gibb_receptor"/>
</dbReference>
<proteinExistence type="predicted"/>
<feature type="domain" description="Alpha/beta hydrolase fold-3" evidence="1">
    <location>
        <begin position="102"/>
        <end position="322"/>
    </location>
</feature>
<dbReference type="InterPro" id="IPR013094">
    <property type="entry name" value="AB_hydrolase_3"/>
</dbReference>
<dbReference type="HOGENOM" id="CLU_012494_6_2_1"/>
<dbReference type="AlphaFoldDB" id="W9Y4K9"/>
<dbReference type="GO" id="GO:0016787">
    <property type="term" value="F:hydrolase activity"/>
    <property type="evidence" value="ECO:0007669"/>
    <property type="project" value="InterPro"/>
</dbReference>
<comment type="caution">
    <text evidence="2">The sequence shown here is derived from an EMBL/GenBank/DDBJ whole genome shotgun (WGS) entry which is preliminary data.</text>
</comment>
<gene>
    <name evidence="2" type="ORF">A1O1_04689</name>
</gene>
<dbReference type="Proteomes" id="UP000019484">
    <property type="component" value="Unassembled WGS sequence"/>
</dbReference>
<organism evidence="2 3">
    <name type="scientific">Capronia coronata CBS 617.96</name>
    <dbReference type="NCBI Taxonomy" id="1182541"/>
    <lineage>
        <taxon>Eukaryota</taxon>
        <taxon>Fungi</taxon>
        <taxon>Dikarya</taxon>
        <taxon>Ascomycota</taxon>
        <taxon>Pezizomycotina</taxon>
        <taxon>Eurotiomycetes</taxon>
        <taxon>Chaetothyriomycetidae</taxon>
        <taxon>Chaetothyriales</taxon>
        <taxon>Herpotrichiellaceae</taxon>
        <taxon>Capronia</taxon>
    </lineage>
</organism>
<evidence type="ECO:0000259" key="1">
    <source>
        <dbReference type="Pfam" id="PF07859"/>
    </source>
</evidence>
<dbReference type="PANTHER" id="PTHR23024:SF557">
    <property type="entry name" value="AB HYDROLASE SUPERFAMILY PROTEIN C1039.03"/>
    <property type="match status" value="1"/>
</dbReference>
<dbReference type="OrthoDB" id="408631at2759"/>
<accession>W9Y4K9</accession>
<reference evidence="2 3" key="1">
    <citation type="submission" date="2013-03" db="EMBL/GenBank/DDBJ databases">
        <title>The Genome Sequence of Capronia coronata CBS 617.96.</title>
        <authorList>
            <consortium name="The Broad Institute Genomics Platform"/>
            <person name="Cuomo C."/>
            <person name="de Hoog S."/>
            <person name="Gorbushina A."/>
            <person name="Walker B."/>
            <person name="Young S.K."/>
            <person name="Zeng Q."/>
            <person name="Gargeya S."/>
            <person name="Fitzgerald M."/>
            <person name="Haas B."/>
            <person name="Abouelleil A."/>
            <person name="Allen A.W."/>
            <person name="Alvarado L."/>
            <person name="Arachchi H.M."/>
            <person name="Berlin A.M."/>
            <person name="Chapman S.B."/>
            <person name="Gainer-Dewar J."/>
            <person name="Goldberg J."/>
            <person name="Griggs A."/>
            <person name="Gujja S."/>
            <person name="Hansen M."/>
            <person name="Howarth C."/>
            <person name="Imamovic A."/>
            <person name="Ireland A."/>
            <person name="Larimer J."/>
            <person name="McCowan C."/>
            <person name="Murphy C."/>
            <person name="Pearson M."/>
            <person name="Poon T.W."/>
            <person name="Priest M."/>
            <person name="Roberts A."/>
            <person name="Saif S."/>
            <person name="Shea T."/>
            <person name="Sisk P."/>
            <person name="Sykes S."/>
            <person name="Wortman J."/>
            <person name="Nusbaum C."/>
            <person name="Birren B."/>
        </authorList>
    </citation>
    <scope>NUCLEOTIDE SEQUENCE [LARGE SCALE GENOMIC DNA]</scope>
    <source>
        <strain evidence="2 3">CBS 617.96</strain>
    </source>
</reference>
<sequence length="349" mass="38505">MPSATPAPNGQHEAINPIHPSMLDRLDPTFIDLYNKHVANSPNQAIDLAFLRTKYSVLYSYGTGPAPDVGRIYDSTIPVEGGEVDVRVYEPSSSGPWPVHIDFHGGGWGLGDLDTEAHICKHICHKANVAVIDVAYRLVPEHVFPTGIEDSFAAIKYIYEHPEVFNVTKSLSVGGVSAGGNIALVCAHWARDANIPLQLVAAGTPTIDDLAKYSSASESPFPSMQENEFAPTLNWARLAFFDRLKWGSLSTDPAIEAQQRKRIGWVKNLLDAPNFKDLPRTLIYTAGADPLRDEGEAYGRKLVENGAEVVFKRFPGVPHPFMHMDGALWQASQFIDMTCKEIRFAHEDR</sequence>
<protein>
    <recommendedName>
        <fullName evidence="1">Alpha/beta hydrolase fold-3 domain-containing protein</fullName>
    </recommendedName>
</protein>
<dbReference type="Pfam" id="PF07859">
    <property type="entry name" value="Abhydrolase_3"/>
    <property type="match status" value="1"/>
</dbReference>
<evidence type="ECO:0000313" key="3">
    <source>
        <dbReference type="Proteomes" id="UP000019484"/>
    </source>
</evidence>
<dbReference type="InterPro" id="IPR029058">
    <property type="entry name" value="AB_hydrolase_fold"/>
</dbReference>
<evidence type="ECO:0000313" key="2">
    <source>
        <dbReference type="EMBL" id="EXJ87762.1"/>
    </source>
</evidence>
<dbReference type="STRING" id="1182541.W9Y4K9"/>
<dbReference type="PANTHER" id="PTHR23024">
    <property type="entry name" value="ARYLACETAMIDE DEACETYLASE"/>
    <property type="match status" value="1"/>
</dbReference>
<name>W9Y4K9_9EURO</name>